<evidence type="ECO:0000313" key="4">
    <source>
        <dbReference type="Proteomes" id="UP000534590"/>
    </source>
</evidence>
<evidence type="ECO:0000313" key="2">
    <source>
        <dbReference type="EMBL" id="MBB4493361.1"/>
    </source>
</evidence>
<dbReference type="EMBL" id="JACIHP010000010">
    <property type="protein sequence ID" value="MBB4493361.1"/>
    <property type="molecule type" value="Genomic_DNA"/>
</dbReference>
<dbReference type="Proteomes" id="UP001438189">
    <property type="component" value="Unassembled WGS sequence"/>
</dbReference>
<keyword evidence="1" id="KW-0472">Membrane</keyword>
<evidence type="ECO:0000313" key="3">
    <source>
        <dbReference type="EMBL" id="MES4993482.1"/>
    </source>
</evidence>
<reference evidence="3 5" key="2">
    <citation type="submission" date="2024-06" db="EMBL/GenBank/DDBJ databases">
        <title>Genome sequencing of Agrobacterium spp. from tobacco in Serbia.</title>
        <authorList>
            <person name="Ilicic R.J."/>
            <person name="Studholme D.J."/>
            <person name="Jelusic A."/>
            <person name="Barac G."/>
            <person name="Bagi F."/>
            <person name="Popovic Milovanovic T."/>
        </authorList>
    </citation>
    <scope>NUCLEOTIDE SEQUENCE [LARGE SCALE GENOMIC DNA]</scope>
    <source>
        <strain evidence="3 5">DA1</strain>
    </source>
</reference>
<protein>
    <submittedName>
        <fullName evidence="3">Uncharacterized protein</fullName>
    </submittedName>
</protein>
<evidence type="ECO:0000256" key="1">
    <source>
        <dbReference type="SAM" id="Phobius"/>
    </source>
</evidence>
<proteinExistence type="predicted"/>
<accession>A0ABD5LU88</accession>
<gene>
    <name evidence="3" type="ORF">ABVB70_24575</name>
    <name evidence="2" type="ORF">GGE40_005213</name>
</gene>
<dbReference type="EMBL" id="JBETME010000015">
    <property type="protein sequence ID" value="MES4993482.1"/>
    <property type="molecule type" value="Genomic_DNA"/>
</dbReference>
<comment type="caution">
    <text evidence="3">The sequence shown here is derived from an EMBL/GenBank/DDBJ whole genome shotgun (WGS) entry which is preliminary data.</text>
</comment>
<name>A0ABD5LU88_AGRRD</name>
<feature type="transmembrane region" description="Helical" evidence="1">
    <location>
        <begin position="34"/>
        <end position="55"/>
    </location>
</feature>
<keyword evidence="1" id="KW-0812">Transmembrane</keyword>
<keyword evidence="1" id="KW-1133">Transmembrane helix</keyword>
<dbReference type="AlphaFoldDB" id="A0ABD5LU88"/>
<evidence type="ECO:0000313" key="5">
    <source>
        <dbReference type="Proteomes" id="UP001438189"/>
    </source>
</evidence>
<keyword evidence="4" id="KW-1185">Reference proteome</keyword>
<reference evidence="2 4" key="1">
    <citation type="submission" date="2020-08" db="EMBL/GenBank/DDBJ databases">
        <title>Genomic Encyclopedia of Type Strains, Phase IV (KMG-V): Genome sequencing to study the core and pangenomes of soil and plant-associated prokaryotes.</title>
        <authorList>
            <person name="Whitman W."/>
        </authorList>
    </citation>
    <scope>NUCLEOTIDE SEQUENCE [LARGE SCALE GENOMIC DNA]</scope>
    <source>
        <strain evidence="2 4">SEMIA 461</strain>
    </source>
</reference>
<organism evidence="3 5">
    <name type="scientific">Agrobacterium radiobacter</name>
    <dbReference type="NCBI Taxonomy" id="362"/>
    <lineage>
        <taxon>Bacteria</taxon>
        <taxon>Pseudomonadati</taxon>
        <taxon>Pseudomonadota</taxon>
        <taxon>Alphaproteobacteria</taxon>
        <taxon>Hyphomicrobiales</taxon>
        <taxon>Rhizobiaceae</taxon>
        <taxon>Rhizobium/Agrobacterium group</taxon>
        <taxon>Agrobacterium</taxon>
        <taxon>Agrobacterium tumefaciens complex</taxon>
    </lineage>
</organism>
<sequence length="60" mass="6928">MNVTPAPLNMIHTIVGLFAKTTEVFLSVFRQSQILVLLFDIAYCHSFLFDLVFMVTKHRI</sequence>
<dbReference type="Proteomes" id="UP000534590">
    <property type="component" value="Unassembled WGS sequence"/>
</dbReference>
<dbReference type="RefSeq" id="WP_162733434.1">
    <property type="nucleotide sequence ID" value="NZ_JACIHS010000012.1"/>
</dbReference>